<dbReference type="EMBL" id="LR798213">
    <property type="protein sequence ID" value="CAB5187349.1"/>
    <property type="molecule type" value="Genomic_DNA"/>
</dbReference>
<reference evidence="1" key="1">
    <citation type="submission" date="2020-05" db="EMBL/GenBank/DDBJ databases">
        <authorList>
            <person name="Chiriac C."/>
            <person name="Salcher M."/>
            <person name="Ghai R."/>
            <person name="Kavagutti S V."/>
        </authorList>
    </citation>
    <scope>NUCLEOTIDE SEQUENCE</scope>
</reference>
<dbReference type="Gene3D" id="3.90.320.10">
    <property type="match status" value="1"/>
</dbReference>
<evidence type="ECO:0008006" key="2">
    <source>
        <dbReference type="Google" id="ProtNLM"/>
    </source>
</evidence>
<dbReference type="InterPro" id="IPR011335">
    <property type="entry name" value="Restrct_endonuc-II-like"/>
</dbReference>
<protein>
    <recommendedName>
        <fullName evidence="2">PD-(D/E)XK nuclease superfamily</fullName>
    </recommendedName>
</protein>
<sequence>MVAIPPPTDTIPKRIFDALAAVKQQPRPHLGGSLIGHHCDRWLWLSFRWAVFEPFPGRVLRLFRRGQLEEFQVVSDLRAAGLTVYEYDQKTRRQFTISDGHFGGSLDGIVTGVPEAPNKMHVLEIKTHALKSFKELVAQGVQASKPMHYAQMQVYMLKRNIDRALYFAVCKDDDQLHVERVRLDKDFALALVAKAHRITTSERIPEPISGDPTWYQCKWCAAHSFCHEKQPTKETNCRTCAHVTAKPDGTWHCARWDAPIPDVEAQIAGCDDHILHPDMVPWQMQPSEDGLTATWIIDGKPVLNTSKPEGFKSREIVANPSACTGHPFIDEVRRVFPGAEVVG</sequence>
<organism evidence="1">
    <name type="scientific">uncultured Caudovirales phage</name>
    <dbReference type="NCBI Taxonomy" id="2100421"/>
    <lineage>
        <taxon>Viruses</taxon>
        <taxon>Duplodnaviria</taxon>
        <taxon>Heunggongvirae</taxon>
        <taxon>Uroviricota</taxon>
        <taxon>Caudoviricetes</taxon>
        <taxon>Peduoviridae</taxon>
        <taxon>Maltschvirus</taxon>
        <taxon>Maltschvirus maltsch</taxon>
    </lineage>
</organism>
<name>A0A6J7WFF7_9CAUD</name>
<dbReference type="InterPro" id="IPR011604">
    <property type="entry name" value="PDDEXK-like_dom_sf"/>
</dbReference>
<gene>
    <name evidence="1" type="ORF">UFOVP166_36</name>
</gene>
<evidence type="ECO:0000313" key="1">
    <source>
        <dbReference type="EMBL" id="CAB5187349.1"/>
    </source>
</evidence>
<accession>A0A6J7WFF7</accession>
<proteinExistence type="predicted"/>
<dbReference type="SUPFAM" id="SSF52980">
    <property type="entry name" value="Restriction endonuclease-like"/>
    <property type="match status" value="1"/>
</dbReference>